<gene>
    <name evidence="2" type="ORF">CSSPTR1EN2_LOCUS16226</name>
</gene>
<dbReference type="Proteomes" id="UP001497512">
    <property type="component" value="Chromosome 4"/>
</dbReference>
<evidence type="ECO:0000313" key="2">
    <source>
        <dbReference type="EMBL" id="CAK9222607.1"/>
    </source>
</evidence>
<dbReference type="EMBL" id="OZ019896">
    <property type="protein sequence ID" value="CAK9222607.1"/>
    <property type="molecule type" value="Genomic_DNA"/>
</dbReference>
<organism evidence="2 3">
    <name type="scientific">Sphagnum troendelagicum</name>
    <dbReference type="NCBI Taxonomy" id="128251"/>
    <lineage>
        <taxon>Eukaryota</taxon>
        <taxon>Viridiplantae</taxon>
        <taxon>Streptophyta</taxon>
        <taxon>Embryophyta</taxon>
        <taxon>Bryophyta</taxon>
        <taxon>Sphagnophytina</taxon>
        <taxon>Sphagnopsida</taxon>
        <taxon>Sphagnales</taxon>
        <taxon>Sphagnaceae</taxon>
        <taxon>Sphagnum</taxon>
    </lineage>
</organism>
<keyword evidence="3" id="KW-1185">Reference proteome</keyword>
<protein>
    <submittedName>
        <fullName evidence="2">Uncharacterized protein</fullName>
    </submittedName>
</protein>
<reference evidence="2" key="1">
    <citation type="submission" date="2024-02" db="EMBL/GenBank/DDBJ databases">
        <authorList>
            <consortium name="ELIXIR-Norway"/>
            <consortium name="Elixir Norway"/>
        </authorList>
    </citation>
    <scope>NUCLEOTIDE SEQUENCE</scope>
</reference>
<proteinExistence type="predicted"/>
<evidence type="ECO:0000313" key="3">
    <source>
        <dbReference type="Proteomes" id="UP001497512"/>
    </source>
</evidence>
<sequence length="462" mass="51547">MVLKAQDSGAFELIGFKMPKMEKDNNTTMRLRPAGQVSKQFGVGLKDFKGDHIVTMNRKEESNMFFPVILKVAEVYKALKDGDLHVTKRASVVGSSTGASSGSGASSSGNNQQGKEESTSQQTWSVWKPWIWLKWGKGDEKDDEDKPPGGDPPPNSGPSSDPEMVPHKYTVNIYPNEGHTFRGGCQIQEEIKTASISPNLEIVFFQNKTGAKFLKVTTRTECNLGSNAHHQDFGWFQDDIKISFEGISSECKKTTLKNPRVTTENDEEPIPVKETTQKSFGGATNVANQQGKSIQGSLAVLGLGVRPGFLENETETVERNFLRTESEETTGVKQIEGFNINPMHLKPNLTFLFCIPTNIMNSDNLSRLKRYRNTFTPKIVGDWDVFKQIENVSANYSFKVERHLFHIKESAFTAEGGCWQDYVLEMFINLAMTHVVGLSSDTTIDIYEESYVGEAIQLFPVQ</sequence>
<feature type="region of interest" description="Disordered" evidence="1">
    <location>
        <begin position="94"/>
        <end position="123"/>
    </location>
</feature>
<name>A0ABP0UIB1_9BRYO</name>
<feature type="region of interest" description="Disordered" evidence="1">
    <location>
        <begin position="137"/>
        <end position="166"/>
    </location>
</feature>
<evidence type="ECO:0000256" key="1">
    <source>
        <dbReference type="SAM" id="MobiDB-lite"/>
    </source>
</evidence>
<accession>A0ABP0UIB1</accession>
<feature type="compositionally biased region" description="Basic and acidic residues" evidence="1">
    <location>
        <begin position="137"/>
        <end position="148"/>
    </location>
</feature>
<feature type="compositionally biased region" description="Low complexity" evidence="1">
    <location>
        <begin position="94"/>
        <end position="109"/>
    </location>
</feature>